<name>A0A645DZA9_9ZZZZ</name>
<evidence type="ECO:0000256" key="1">
    <source>
        <dbReference type="SAM" id="Phobius"/>
    </source>
</evidence>
<accession>A0A645DZA9</accession>
<gene>
    <name evidence="2" type="ORF">SDC9_141814</name>
</gene>
<protein>
    <submittedName>
        <fullName evidence="2">Uncharacterized protein</fullName>
    </submittedName>
</protein>
<evidence type="ECO:0000313" key="2">
    <source>
        <dbReference type="EMBL" id="MPM94666.1"/>
    </source>
</evidence>
<feature type="transmembrane region" description="Helical" evidence="1">
    <location>
        <begin position="94"/>
        <end position="111"/>
    </location>
</feature>
<keyword evidence="1" id="KW-0812">Transmembrane</keyword>
<sequence length="221" mass="24345">MTGILTEEGIGIPAACPLCREKGRSCDALALVGGGYVPVHQSCCRSRASEGVTRAEQNDAYGSYLTGILGALLFGLAACLPTVLSIWFLDRILAVFYALIPLGAYYGYKLFRGKMNRAALPIVIVVSVLALFAIEQMIFYLLIVNTYGVYLSVLDTVPFYFSVMTPGDIVSEMAGSFLFLLLGLWMTFRVIKRTNRTKIQESVVQLESMVPYRGRDNLPEQ</sequence>
<reference evidence="2" key="1">
    <citation type="submission" date="2019-08" db="EMBL/GenBank/DDBJ databases">
        <authorList>
            <person name="Kucharzyk K."/>
            <person name="Murdoch R.W."/>
            <person name="Higgins S."/>
            <person name="Loffler F."/>
        </authorList>
    </citation>
    <scope>NUCLEOTIDE SEQUENCE</scope>
</reference>
<dbReference type="AlphaFoldDB" id="A0A645DZA9"/>
<feature type="transmembrane region" description="Helical" evidence="1">
    <location>
        <begin position="64"/>
        <end position="88"/>
    </location>
</feature>
<feature type="transmembrane region" description="Helical" evidence="1">
    <location>
        <begin position="118"/>
        <end position="143"/>
    </location>
</feature>
<keyword evidence="1" id="KW-0472">Membrane</keyword>
<dbReference type="EMBL" id="VSSQ01041260">
    <property type="protein sequence ID" value="MPM94666.1"/>
    <property type="molecule type" value="Genomic_DNA"/>
</dbReference>
<proteinExistence type="predicted"/>
<keyword evidence="1" id="KW-1133">Transmembrane helix</keyword>
<feature type="transmembrane region" description="Helical" evidence="1">
    <location>
        <begin position="169"/>
        <end position="188"/>
    </location>
</feature>
<comment type="caution">
    <text evidence="2">The sequence shown here is derived from an EMBL/GenBank/DDBJ whole genome shotgun (WGS) entry which is preliminary data.</text>
</comment>
<organism evidence="2">
    <name type="scientific">bioreactor metagenome</name>
    <dbReference type="NCBI Taxonomy" id="1076179"/>
    <lineage>
        <taxon>unclassified sequences</taxon>
        <taxon>metagenomes</taxon>
        <taxon>ecological metagenomes</taxon>
    </lineage>
</organism>